<proteinExistence type="inferred from homology"/>
<dbReference type="FunCoup" id="D9QK85">
    <property type="interactions" value="70"/>
</dbReference>
<sequence length="251" mass="26603">MTDALPLDDRIALVVGASRGIGYQAALALAVAGAHVVATARTQGGLEELDDAIYAATGRHATLVPFDLVDGGGIDRLGGAIFGRFGKLDIWVNAAATLGAQGLTPVSHIDPRGFAKIEKTNFTATYRLIRSLEPLLRGSDAARVIHLTTSLARDPKAFWGLYAATKAGAEAMMLAWGDEIESTSIRVSVLDPGRMRTQMRAQAFPGEDPQTLPHPSELGPLIVELARPDVTPPTRISFKEWSSGLPTAALI</sequence>
<dbReference type="Proteomes" id="UP000002696">
    <property type="component" value="Chromosome"/>
</dbReference>
<dbReference type="HOGENOM" id="CLU_010194_2_10_5"/>
<dbReference type="AlphaFoldDB" id="D9QK85"/>
<comment type="similarity">
    <text evidence="1">Belongs to the short-chain dehydrogenases/reductases (SDR) family.</text>
</comment>
<dbReference type="Gene3D" id="3.40.50.720">
    <property type="entry name" value="NAD(P)-binding Rossmann-like Domain"/>
    <property type="match status" value="1"/>
</dbReference>
<dbReference type="STRING" id="633149.Bresu_2360"/>
<reference evidence="4" key="1">
    <citation type="journal article" date="2011" name="J. Bacteriol.">
        <title>Genome sequences of eight morphologically diverse alphaproteobacteria.</title>
        <authorList>
            <consortium name="US DOE Joint Genome Institute"/>
            <person name="Brown P.J."/>
            <person name="Kysela D.T."/>
            <person name="Buechlein A."/>
            <person name="Hemmerich C."/>
            <person name="Brun Y.V."/>
        </authorList>
    </citation>
    <scope>NUCLEOTIDE SEQUENCE [LARGE SCALE GENOMIC DNA]</scope>
    <source>
        <strain evidence="4">ATCC 15264 / DSM 4735 / LMG 14903 / NBRC 16000 / CB 81</strain>
    </source>
</reference>
<name>D9QK85_BRESC</name>
<dbReference type="SUPFAM" id="SSF51735">
    <property type="entry name" value="NAD(P)-binding Rossmann-fold domains"/>
    <property type="match status" value="1"/>
</dbReference>
<dbReference type="GO" id="GO:0016020">
    <property type="term" value="C:membrane"/>
    <property type="evidence" value="ECO:0007669"/>
    <property type="project" value="TreeGrafter"/>
</dbReference>
<evidence type="ECO:0000313" key="4">
    <source>
        <dbReference type="Proteomes" id="UP000002696"/>
    </source>
</evidence>
<dbReference type="PRINTS" id="PR00081">
    <property type="entry name" value="GDHRDH"/>
</dbReference>
<dbReference type="BioCyc" id="BSUB633149:G1GM8-2358-MONOMER"/>
<gene>
    <name evidence="3" type="ordered locus">Bresu_2360</name>
</gene>
<organism evidence="3 4">
    <name type="scientific">Brevundimonas subvibrioides (strain ATCC 15264 / DSM 4735 / LMG 14903 / NBRC 16000 / CB 81)</name>
    <name type="common">Caulobacter subvibrioides</name>
    <dbReference type="NCBI Taxonomy" id="633149"/>
    <lineage>
        <taxon>Bacteria</taxon>
        <taxon>Pseudomonadati</taxon>
        <taxon>Pseudomonadota</taxon>
        <taxon>Alphaproteobacteria</taxon>
        <taxon>Caulobacterales</taxon>
        <taxon>Caulobacteraceae</taxon>
        <taxon>Brevundimonas</taxon>
    </lineage>
</organism>
<keyword evidence="2" id="KW-0560">Oxidoreductase</keyword>
<dbReference type="InterPro" id="IPR002347">
    <property type="entry name" value="SDR_fam"/>
</dbReference>
<dbReference type="InParanoid" id="D9QK85"/>
<dbReference type="Pfam" id="PF00106">
    <property type="entry name" value="adh_short"/>
    <property type="match status" value="1"/>
</dbReference>
<dbReference type="RefSeq" id="WP_013269771.1">
    <property type="nucleotide sequence ID" value="NC_014375.1"/>
</dbReference>
<keyword evidence="4" id="KW-1185">Reference proteome</keyword>
<protein>
    <submittedName>
        <fullName evidence="3">Short-chain dehydrogenase/reductase SDR</fullName>
    </submittedName>
</protein>
<dbReference type="PANTHER" id="PTHR44196">
    <property type="entry name" value="DEHYDROGENASE/REDUCTASE SDR FAMILY MEMBER 7B"/>
    <property type="match status" value="1"/>
</dbReference>
<evidence type="ECO:0000256" key="2">
    <source>
        <dbReference type="ARBA" id="ARBA00023002"/>
    </source>
</evidence>
<dbReference type="eggNOG" id="COG1028">
    <property type="taxonomic scope" value="Bacteria"/>
</dbReference>
<dbReference type="GO" id="GO:0016491">
    <property type="term" value="F:oxidoreductase activity"/>
    <property type="evidence" value="ECO:0007669"/>
    <property type="project" value="UniProtKB-KW"/>
</dbReference>
<dbReference type="KEGG" id="bsb:Bresu_2360"/>
<dbReference type="EMBL" id="CP002102">
    <property type="protein sequence ID" value="ADL01670.1"/>
    <property type="molecule type" value="Genomic_DNA"/>
</dbReference>
<evidence type="ECO:0000313" key="3">
    <source>
        <dbReference type="EMBL" id="ADL01670.1"/>
    </source>
</evidence>
<dbReference type="OrthoDB" id="9790785at2"/>
<dbReference type="InterPro" id="IPR036291">
    <property type="entry name" value="NAD(P)-bd_dom_sf"/>
</dbReference>
<accession>D9QK85</accession>
<evidence type="ECO:0000256" key="1">
    <source>
        <dbReference type="ARBA" id="ARBA00006484"/>
    </source>
</evidence>
<dbReference type="PANTHER" id="PTHR44196:SF4">
    <property type="entry name" value="SHORT CHAIN DEHYDROGENASE"/>
    <property type="match status" value="1"/>
</dbReference>